<dbReference type="InterPro" id="IPR013780">
    <property type="entry name" value="Glyco_hydro_b"/>
</dbReference>
<proteinExistence type="predicted"/>
<gene>
    <name evidence="1" type="ORF">JCM16418_2572</name>
</gene>
<dbReference type="AlphaFoldDB" id="W7YV57"/>
<evidence type="ECO:0000313" key="2">
    <source>
        <dbReference type="Proteomes" id="UP000019364"/>
    </source>
</evidence>
<name>W7YV57_9BACL</name>
<evidence type="ECO:0000313" key="1">
    <source>
        <dbReference type="EMBL" id="GAF08491.1"/>
    </source>
</evidence>
<organism evidence="1 2">
    <name type="scientific">Paenibacillus pini JCM 16418</name>
    <dbReference type="NCBI Taxonomy" id="1236976"/>
    <lineage>
        <taxon>Bacteria</taxon>
        <taxon>Bacillati</taxon>
        <taxon>Bacillota</taxon>
        <taxon>Bacilli</taxon>
        <taxon>Bacillales</taxon>
        <taxon>Paenibacillaceae</taxon>
        <taxon>Paenibacillus</taxon>
    </lineage>
</organism>
<dbReference type="Gene3D" id="2.60.40.1180">
    <property type="entry name" value="Golgi alpha-mannosidase II"/>
    <property type="match status" value="1"/>
</dbReference>
<reference evidence="1 2" key="1">
    <citation type="journal article" date="2014" name="Genome Announc.">
        <title>Draft Genome Sequence of Paenibacillus pini JCM 16418T, Isolated from the Rhizosphere of Pine Tree.</title>
        <authorList>
            <person name="Yuki M."/>
            <person name="Oshima K."/>
            <person name="Suda W."/>
            <person name="Oshida Y."/>
            <person name="Kitamura K."/>
            <person name="Iida Y."/>
            <person name="Hattori M."/>
            <person name="Ohkuma M."/>
        </authorList>
    </citation>
    <scope>NUCLEOTIDE SEQUENCE [LARGE SCALE GENOMIC DNA]</scope>
    <source>
        <strain evidence="1 2">JCM 16418</strain>
    </source>
</reference>
<dbReference type="EMBL" id="BAVZ01000007">
    <property type="protein sequence ID" value="GAF08491.1"/>
    <property type="molecule type" value="Genomic_DNA"/>
</dbReference>
<dbReference type="STRING" id="1236976.JCM16418_2572"/>
<comment type="caution">
    <text evidence="1">The sequence shown here is derived from an EMBL/GenBank/DDBJ whole genome shotgun (WGS) entry which is preliminary data.</text>
</comment>
<dbReference type="Proteomes" id="UP000019364">
    <property type="component" value="Unassembled WGS sequence"/>
</dbReference>
<dbReference type="eggNOG" id="COG3669">
    <property type="taxonomic scope" value="Bacteria"/>
</dbReference>
<protein>
    <submittedName>
        <fullName evidence="1">Alpha-L-fucosidase</fullName>
    </submittedName>
</protein>
<keyword evidence="2" id="KW-1185">Reference proteome</keyword>
<sequence length="100" mass="11777">MLNIHGEAIYGTRICEPYSIGNYHFTRKGDTTYAFYLYKDDQEVVEEELYIPMMIEFSRIDLVGGQDKLDYRRIENGIVVRMPETELQIQAPIAHVFRIQ</sequence>
<accession>W7YV57</accession>